<evidence type="ECO:0000313" key="12">
    <source>
        <dbReference type="EMBL" id="SMA49623.1"/>
    </source>
</evidence>
<evidence type="ECO:0000259" key="11">
    <source>
        <dbReference type="Pfam" id="PF01052"/>
    </source>
</evidence>
<keyword evidence="12" id="KW-0969">Cilium</keyword>
<keyword evidence="12" id="KW-0282">Flagellum</keyword>
<comment type="subcellular location">
    <subcellularLocation>
        <location evidence="1">Bacterial flagellum basal body</location>
    </subcellularLocation>
    <subcellularLocation>
        <location evidence="2">Cell membrane</location>
        <topology evidence="2">Peripheral membrane protein</topology>
    </subcellularLocation>
</comment>
<dbReference type="GO" id="GO:0050918">
    <property type="term" value="P:positive chemotaxis"/>
    <property type="evidence" value="ECO:0007669"/>
    <property type="project" value="TreeGrafter"/>
</dbReference>
<keyword evidence="7" id="KW-0283">Flagellar rotation</keyword>
<keyword evidence="9" id="KW-0975">Bacterial flagellum</keyword>
<gene>
    <name evidence="12" type="ORF">EHSB41UT_03405</name>
</gene>
<evidence type="ECO:0000256" key="2">
    <source>
        <dbReference type="ARBA" id="ARBA00004202"/>
    </source>
</evidence>
<dbReference type="InterPro" id="IPR001543">
    <property type="entry name" value="FliN-like_C"/>
</dbReference>
<evidence type="ECO:0000256" key="4">
    <source>
        <dbReference type="ARBA" id="ARBA00021898"/>
    </source>
</evidence>
<keyword evidence="6" id="KW-0145">Chemotaxis</keyword>
<dbReference type="GO" id="GO:0005886">
    <property type="term" value="C:plasma membrane"/>
    <property type="evidence" value="ECO:0007669"/>
    <property type="project" value="UniProtKB-SubCell"/>
</dbReference>
<evidence type="ECO:0000256" key="10">
    <source>
        <dbReference type="ARBA" id="ARBA00025044"/>
    </source>
</evidence>
<sequence>MELVKPCNLFEVGGRMMAARRAADDLARLVARSLTESLISMTGDGVTVRAQSQFPVTPSRIKETSITTFICENQGTGRKGIVDFDNALCCALMERACGGAGAIDGPLEMLTLAEHRFAERIIALTLDLLGRAMHCSSDLALVKERDLEKNGFASKNLFLLTMTIETATFNGSIKVWLSEESMTFGMMENHVNSDLLIEALGQVPLPVSAVLSRRQSTLGNVLSLKVGDTLPLTLPGTAEVFVGGQPLGQARVVAKNNNLALELQSVVKADTQGL</sequence>
<proteinExistence type="inferred from homology"/>
<dbReference type="Gene3D" id="2.30.330.10">
    <property type="entry name" value="SpoA-like"/>
    <property type="match status" value="1"/>
</dbReference>
<organism evidence="12 13">
    <name type="scientific">Parendozoicomonas haliclonae</name>
    <dbReference type="NCBI Taxonomy" id="1960125"/>
    <lineage>
        <taxon>Bacteria</taxon>
        <taxon>Pseudomonadati</taxon>
        <taxon>Pseudomonadota</taxon>
        <taxon>Gammaproteobacteria</taxon>
        <taxon>Oceanospirillales</taxon>
        <taxon>Endozoicomonadaceae</taxon>
        <taxon>Parendozoicomonas</taxon>
    </lineage>
</organism>
<dbReference type="Pfam" id="PF01052">
    <property type="entry name" value="FliMN_C"/>
    <property type="match status" value="1"/>
</dbReference>
<accession>A0A1X7ANA2</accession>
<evidence type="ECO:0000313" key="13">
    <source>
        <dbReference type="Proteomes" id="UP000196573"/>
    </source>
</evidence>
<comment type="similarity">
    <text evidence="3">Belongs to the FliM family.</text>
</comment>
<feature type="domain" description="Flagellar motor switch protein FliN-like C-terminal" evidence="11">
    <location>
        <begin position="199"/>
        <end position="267"/>
    </location>
</feature>
<dbReference type="Gene3D" id="3.40.1550.10">
    <property type="entry name" value="CheC-like"/>
    <property type="match status" value="1"/>
</dbReference>
<reference evidence="12 13" key="1">
    <citation type="submission" date="2017-03" db="EMBL/GenBank/DDBJ databases">
        <authorList>
            <person name="Afonso C.L."/>
            <person name="Miller P.J."/>
            <person name="Scott M.A."/>
            <person name="Spackman E."/>
            <person name="Goraichik I."/>
            <person name="Dimitrov K.M."/>
            <person name="Suarez D.L."/>
            <person name="Swayne D.E."/>
        </authorList>
    </citation>
    <scope>NUCLEOTIDE SEQUENCE [LARGE SCALE GENOMIC DNA]</scope>
    <source>
        <strain evidence="12">SB41UT1</strain>
    </source>
</reference>
<protein>
    <recommendedName>
        <fullName evidence="4">Flagellar motor switch protein FliM</fullName>
    </recommendedName>
</protein>
<dbReference type="PANTHER" id="PTHR30034:SF6">
    <property type="entry name" value="YOP PROTEINS TRANSLOCATION PROTEIN Q"/>
    <property type="match status" value="1"/>
</dbReference>
<dbReference type="PANTHER" id="PTHR30034">
    <property type="entry name" value="FLAGELLAR MOTOR SWITCH PROTEIN FLIM"/>
    <property type="match status" value="1"/>
</dbReference>
<comment type="function">
    <text evidence="10">FliM is one of three proteins (FliG, FliN, FliM) that forms the rotor-mounted switch complex (C ring), located at the base of the basal body. This complex interacts with the CheY and CheZ chemotaxis proteins, in addition to contacting components of the motor that determine the direction of flagellar rotation.</text>
</comment>
<dbReference type="AlphaFoldDB" id="A0A1X7ANA2"/>
<dbReference type="InterPro" id="IPR028976">
    <property type="entry name" value="CheC-like_sf"/>
</dbReference>
<evidence type="ECO:0000256" key="7">
    <source>
        <dbReference type="ARBA" id="ARBA00022779"/>
    </source>
</evidence>
<keyword evidence="8" id="KW-0472">Membrane</keyword>
<keyword evidence="12" id="KW-0966">Cell projection</keyword>
<dbReference type="GO" id="GO:0071978">
    <property type="term" value="P:bacterial-type flagellum-dependent swarming motility"/>
    <property type="evidence" value="ECO:0007669"/>
    <property type="project" value="TreeGrafter"/>
</dbReference>
<name>A0A1X7ANA2_9GAMM</name>
<evidence type="ECO:0000256" key="8">
    <source>
        <dbReference type="ARBA" id="ARBA00023136"/>
    </source>
</evidence>
<dbReference type="GO" id="GO:0009425">
    <property type="term" value="C:bacterial-type flagellum basal body"/>
    <property type="evidence" value="ECO:0007669"/>
    <property type="project" value="UniProtKB-SubCell"/>
</dbReference>
<keyword evidence="5" id="KW-1003">Cell membrane</keyword>
<dbReference type="EMBL" id="FWPT01000008">
    <property type="protein sequence ID" value="SMA49623.1"/>
    <property type="molecule type" value="Genomic_DNA"/>
</dbReference>
<dbReference type="Proteomes" id="UP000196573">
    <property type="component" value="Unassembled WGS sequence"/>
</dbReference>
<dbReference type="InterPro" id="IPR036429">
    <property type="entry name" value="SpoA-like_sf"/>
</dbReference>
<keyword evidence="13" id="KW-1185">Reference proteome</keyword>
<evidence type="ECO:0000256" key="5">
    <source>
        <dbReference type="ARBA" id="ARBA00022475"/>
    </source>
</evidence>
<evidence type="ECO:0000256" key="1">
    <source>
        <dbReference type="ARBA" id="ARBA00004117"/>
    </source>
</evidence>
<evidence type="ECO:0000256" key="9">
    <source>
        <dbReference type="ARBA" id="ARBA00023143"/>
    </source>
</evidence>
<evidence type="ECO:0000256" key="6">
    <source>
        <dbReference type="ARBA" id="ARBA00022500"/>
    </source>
</evidence>
<dbReference type="SUPFAM" id="SSF101801">
    <property type="entry name" value="Surface presentation of antigens (SPOA)"/>
    <property type="match status" value="1"/>
</dbReference>
<evidence type="ECO:0000256" key="3">
    <source>
        <dbReference type="ARBA" id="ARBA00011049"/>
    </source>
</evidence>